<evidence type="ECO:0000259" key="1">
    <source>
        <dbReference type="SMART" id="SM00849"/>
    </source>
</evidence>
<protein>
    <submittedName>
        <fullName evidence="2">MBL fold metallo-hydrolase</fullName>
    </submittedName>
</protein>
<gene>
    <name evidence="2" type="ORF">SACC_16430</name>
</gene>
<dbReference type="RefSeq" id="WP_229572467.1">
    <property type="nucleotide sequence ID" value="NZ_AP025226.1"/>
</dbReference>
<feature type="domain" description="Metallo-beta-lactamase" evidence="1">
    <location>
        <begin position="19"/>
        <end position="208"/>
    </location>
</feature>
<evidence type="ECO:0000313" key="3">
    <source>
        <dbReference type="Proteomes" id="UP001319921"/>
    </source>
</evidence>
<dbReference type="SMART" id="SM00849">
    <property type="entry name" value="Lactamase_B"/>
    <property type="match status" value="1"/>
</dbReference>
<dbReference type="EMBL" id="AP025226">
    <property type="protein sequence ID" value="BDB98626.1"/>
    <property type="molecule type" value="Genomic_DNA"/>
</dbReference>
<sequence length="258" mass="28405">MPCRGLHAVPAGPPEFPELATVYVICGDKLNVMIDAGVANSIMDSSFLDKLDLVILTHIHIDHIGLLKEIVNTYKNVKIMVKSGFKKYLTTDDGVKKLNASAQQTLGDLYYVYGEFEKVDQDRVIEVEGGERIDLGEGKIMELIYTPGHAKHHISVMVNDILFTGDSGGAYFNGYVIPTTPPPLDYENYVRSLKMQISLKPKVVGLAHGGLVSPNVLEEHLNQLLTRNVNVKIDIGGVAGEILRKQVEVNLRGLVNLK</sequence>
<name>A0AAQ4CS45_9CREN</name>
<dbReference type="Pfam" id="PF00753">
    <property type="entry name" value="Lactamase_B"/>
    <property type="match status" value="1"/>
</dbReference>
<dbReference type="InterPro" id="IPR050855">
    <property type="entry name" value="NDM-1-like"/>
</dbReference>
<evidence type="ECO:0000313" key="2">
    <source>
        <dbReference type="EMBL" id="BDB98626.1"/>
    </source>
</evidence>
<dbReference type="AlphaFoldDB" id="A0AAQ4CS45"/>
<organism evidence="2 3">
    <name type="scientific">Saccharolobus caldissimus</name>
    <dbReference type="NCBI Taxonomy" id="1702097"/>
    <lineage>
        <taxon>Archaea</taxon>
        <taxon>Thermoproteota</taxon>
        <taxon>Thermoprotei</taxon>
        <taxon>Sulfolobales</taxon>
        <taxon>Sulfolobaceae</taxon>
        <taxon>Saccharolobus</taxon>
    </lineage>
</organism>
<dbReference type="PANTHER" id="PTHR42951">
    <property type="entry name" value="METALLO-BETA-LACTAMASE DOMAIN-CONTAINING"/>
    <property type="match status" value="1"/>
</dbReference>
<dbReference type="InterPro" id="IPR036866">
    <property type="entry name" value="RibonucZ/Hydroxyglut_hydro"/>
</dbReference>
<dbReference type="GeneID" id="68866378"/>
<reference evidence="2 3" key="1">
    <citation type="journal article" date="2022" name="Microbiol. Resour. Announc.">
        <title>Complete Genome Sequence of the Hyperthermophilic and Acidophilic Archaeon Saccharolobus caldissimus Strain HS-3T.</title>
        <authorList>
            <person name="Sakai H.D."/>
            <person name="Kurosawa N."/>
        </authorList>
    </citation>
    <scope>NUCLEOTIDE SEQUENCE [LARGE SCALE GENOMIC DNA]</scope>
    <source>
        <strain evidence="2 3">JCM32116</strain>
    </source>
</reference>
<accession>A0AAQ4CS45</accession>
<dbReference type="Proteomes" id="UP001319921">
    <property type="component" value="Chromosome"/>
</dbReference>
<dbReference type="PANTHER" id="PTHR42951:SF4">
    <property type="entry name" value="ACYL-COENZYME A THIOESTERASE MBLAC2"/>
    <property type="match status" value="1"/>
</dbReference>
<dbReference type="InterPro" id="IPR037482">
    <property type="entry name" value="ST1585_MBL-fold"/>
</dbReference>
<dbReference type="SUPFAM" id="SSF56281">
    <property type="entry name" value="Metallo-hydrolase/oxidoreductase"/>
    <property type="match status" value="1"/>
</dbReference>
<dbReference type="Gene3D" id="3.60.15.10">
    <property type="entry name" value="Ribonuclease Z/Hydroxyacylglutathione hydrolase-like"/>
    <property type="match status" value="1"/>
</dbReference>
<dbReference type="InterPro" id="IPR001279">
    <property type="entry name" value="Metallo-B-lactamas"/>
</dbReference>
<keyword evidence="3" id="KW-1185">Reference proteome</keyword>
<dbReference type="KEGG" id="scas:SACC_16430"/>
<dbReference type="CDD" id="cd07726">
    <property type="entry name" value="ST1585-like_MBL-fold"/>
    <property type="match status" value="1"/>
</dbReference>
<proteinExistence type="predicted"/>